<dbReference type="EMBL" id="JAWRVE010000134">
    <property type="protein sequence ID" value="KAL1854922.1"/>
    <property type="molecule type" value="Genomic_DNA"/>
</dbReference>
<protein>
    <submittedName>
        <fullName evidence="2">Uncharacterized protein</fullName>
    </submittedName>
</protein>
<dbReference type="Proteomes" id="UP001583177">
    <property type="component" value="Unassembled WGS sequence"/>
</dbReference>
<feature type="region of interest" description="Disordered" evidence="1">
    <location>
        <begin position="312"/>
        <end position="438"/>
    </location>
</feature>
<evidence type="ECO:0000256" key="1">
    <source>
        <dbReference type="SAM" id="MobiDB-lite"/>
    </source>
</evidence>
<comment type="caution">
    <text evidence="2">The sequence shown here is derived from an EMBL/GenBank/DDBJ whole genome shotgun (WGS) entry which is preliminary data.</text>
</comment>
<feature type="compositionally biased region" description="Polar residues" evidence="1">
    <location>
        <begin position="420"/>
        <end position="431"/>
    </location>
</feature>
<name>A0ABR3W7C3_9PEZI</name>
<sequence length="438" mass="49150">MAVSFLDYLTLPNPTPDSSRCKDGTNHKTSGSYGPDEVKPWMDLSMENLEMTYKDILMHPMRKPRVRSADDIEPEMARLFEEASVQSLAEHWNEKVVQHVIDGTQKLLHDKLPDGPFDCGKIYFVKNKGQGHLKDGDGNVSKPDWCLYQKTEAAEKEDYYGNLLPGDIKTAKKWKADWINSSNLRQRKKADPVLAQITKYMCLADTRYGFVLSEEELVAMRISRYERDIETLEELAQDDTAGRAQVLDSTNNLEDDPDGAFADTERRVGILLEFCKIPWTANGMDSLTINLALWWLSVLAAQCPPIKEAGKYTSMGAKSPENSTNPADVEPQTNAEQQDRSSIRASSSKRKAKVSVPITNGSRRTRSSEMAQTRIVTGEKRAMFAETSGPGQSFTSDASSRASKRRRRAPATYEEPVSDTELTSSQATDNYDLSFYAR</sequence>
<keyword evidence="3" id="KW-1185">Reference proteome</keyword>
<feature type="compositionally biased region" description="Polar residues" evidence="1">
    <location>
        <begin position="320"/>
        <end position="336"/>
    </location>
</feature>
<organism evidence="2 3">
    <name type="scientific">Diaporthe australafricana</name>
    <dbReference type="NCBI Taxonomy" id="127596"/>
    <lineage>
        <taxon>Eukaryota</taxon>
        <taxon>Fungi</taxon>
        <taxon>Dikarya</taxon>
        <taxon>Ascomycota</taxon>
        <taxon>Pezizomycotina</taxon>
        <taxon>Sordariomycetes</taxon>
        <taxon>Sordariomycetidae</taxon>
        <taxon>Diaporthales</taxon>
        <taxon>Diaporthaceae</taxon>
        <taxon>Diaporthe</taxon>
    </lineage>
</organism>
<feature type="compositionally biased region" description="Polar residues" evidence="1">
    <location>
        <begin position="357"/>
        <end position="375"/>
    </location>
</feature>
<feature type="region of interest" description="Disordered" evidence="1">
    <location>
        <begin position="14"/>
        <end position="34"/>
    </location>
</feature>
<accession>A0ABR3W7C3</accession>
<evidence type="ECO:0000313" key="3">
    <source>
        <dbReference type="Proteomes" id="UP001583177"/>
    </source>
</evidence>
<gene>
    <name evidence="2" type="ORF">Daus18300_011242</name>
</gene>
<proteinExistence type="predicted"/>
<evidence type="ECO:0000313" key="2">
    <source>
        <dbReference type="EMBL" id="KAL1854922.1"/>
    </source>
</evidence>
<reference evidence="2 3" key="1">
    <citation type="journal article" date="2024" name="IMA Fungus">
        <title>IMA Genome - F19 : A genome assembly and annotation guide to empower mycologists, including annotated draft genome sequences of Ceratocystis pirilliformis, Diaporthe australafricana, Fusarium ophioides, Paecilomyces lecythidis, and Sporothrix stenoceras.</title>
        <authorList>
            <person name="Aylward J."/>
            <person name="Wilson A.M."/>
            <person name="Visagie C.M."/>
            <person name="Spraker J."/>
            <person name="Barnes I."/>
            <person name="Buitendag C."/>
            <person name="Ceriani C."/>
            <person name="Del Mar Angel L."/>
            <person name="du Plessis D."/>
            <person name="Fuchs T."/>
            <person name="Gasser K."/>
            <person name="Kramer D."/>
            <person name="Li W."/>
            <person name="Munsamy K."/>
            <person name="Piso A."/>
            <person name="Price J.L."/>
            <person name="Sonnekus B."/>
            <person name="Thomas C."/>
            <person name="van der Nest A."/>
            <person name="van Dijk A."/>
            <person name="van Heerden A."/>
            <person name="van Vuuren N."/>
            <person name="Yilmaz N."/>
            <person name="Duong T.A."/>
            <person name="van der Merwe N.A."/>
            <person name="Wingfield M.J."/>
            <person name="Wingfield B.D."/>
        </authorList>
    </citation>
    <scope>NUCLEOTIDE SEQUENCE [LARGE SCALE GENOMIC DNA]</scope>
    <source>
        <strain evidence="2 3">CMW 18300</strain>
    </source>
</reference>